<accession>A0ABU6UJL1</accession>
<dbReference type="EMBL" id="JASCZI010121112">
    <property type="protein sequence ID" value="MED6159843.1"/>
    <property type="molecule type" value="Genomic_DNA"/>
</dbReference>
<comment type="caution">
    <text evidence="1">The sequence shown here is derived from an EMBL/GenBank/DDBJ whole genome shotgun (WGS) entry which is preliminary data.</text>
</comment>
<evidence type="ECO:0000313" key="2">
    <source>
        <dbReference type="Proteomes" id="UP001341840"/>
    </source>
</evidence>
<keyword evidence="2" id="KW-1185">Reference proteome</keyword>
<dbReference type="PANTHER" id="PTHR34206:SF10">
    <property type="entry name" value="REMORIN N-TERMINAL DOMAIN-CONTAINING PROTEIN"/>
    <property type="match status" value="1"/>
</dbReference>
<protein>
    <submittedName>
        <fullName evidence="1">Uncharacterized protein</fullName>
    </submittedName>
</protein>
<name>A0ABU6UJL1_9FABA</name>
<dbReference type="Proteomes" id="UP001341840">
    <property type="component" value="Unassembled WGS sequence"/>
</dbReference>
<organism evidence="1 2">
    <name type="scientific">Stylosanthes scabra</name>
    <dbReference type="NCBI Taxonomy" id="79078"/>
    <lineage>
        <taxon>Eukaryota</taxon>
        <taxon>Viridiplantae</taxon>
        <taxon>Streptophyta</taxon>
        <taxon>Embryophyta</taxon>
        <taxon>Tracheophyta</taxon>
        <taxon>Spermatophyta</taxon>
        <taxon>Magnoliopsida</taxon>
        <taxon>eudicotyledons</taxon>
        <taxon>Gunneridae</taxon>
        <taxon>Pentapetalae</taxon>
        <taxon>rosids</taxon>
        <taxon>fabids</taxon>
        <taxon>Fabales</taxon>
        <taxon>Fabaceae</taxon>
        <taxon>Papilionoideae</taxon>
        <taxon>50 kb inversion clade</taxon>
        <taxon>dalbergioids sensu lato</taxon>
        <taxon>Dalbergieae</taxon>
        <taxon>Pterocarpus clade</taxon>
        <taxon>Stylosanthes</taxon>
    </lineage>
</organism>
<evidence type="ECO:0000313" key="1">
    <source>
        <dbReference type="EMBL" id="MED6159843.1"/>
    </source>
</evidence>
<reference evidence="1 2" key="1">
    <citation type="journal article" date="2023" name="Plants (Basel)">
        <title>Bridging the Gap: Combining Genomics and Transcriptomics Approaches to Understand Stylosanthes scabra, an Orphan Legume from the Brazilian Caatinga.</title>
        <authorList>
            <person name="Ferreira-Neto J.R.C."/>
            <person name="da Silva M.D."/>
            <person name="Binneck E."/>
            <person name="de Melo N.F."/>
            <person name="da Silva R.H."/>
            <person name="de Melo A.L.T.M."/>
            <person name="Pandolfi V."/>
            <person name="Bustamante F.O."/>
            <person name="Brasileiro-Vidal A.C."/>
            <person name="Benko-Iseppon A.M."/>
        </authorList>
    </citation>
    <scope>NUCLEOTIDE SEQUENCE [LARGE SCALE GENOMIC DNA]</scope>
    <source>
        <tissue evidence="1">Leaves</tissue>
    </source>
</reference>
<proteinExistence type="predicted"/>
<dbReference type="PANTHER" id="PTHR34206">
    <property type="entry name" value="OS06G0193300 PROTEIN"/>
    <property type="match status" value="1"/>
</dbReference>
<sequence>MAVNCSTAQISIKKYGSFLKHDANKDLMAKQSYVPQKKAQVGGTTLPLRITASIKNKVYEDESQGIVCYQDENGEIICEGYDEGPRYQPPSRPTYHPRDVEIMNLLLKQSGIQIVKGEEINLNHGASSVEGVISVKEDLNLNGFS</sequence>
<gene>
    <name evidence="1" type="ORF">PIB30_045898</name>
</gene>